<protein>
    <submittedName>
        <fullName evidence="5">MATH domain and coiled-coil domain-containing protein At3g58270</fullName>
    </submittedName>
</protein>
<organism evidence="4 5">
    <name type="scientific">Gossypium hirsutum</name>
    <name type="common">Upland cotton</name>
    <name type="synonym">Gossypium mexicanum</name>
    <dbReference type="NCBI Taxonomy" id="3635"/>
    <lineage>
        <taxon>Eukaryota</taxon>
        <taxon>Viridiplantae</taxon>
        <taxon>Streptophyta</taxon>
        <taxon>Embryophyta</taxon>
        <taxon>Tracheophyta</taxon>
        <taxon>Spermatophyta</taxon>
        <taxon>Magnoliopsida</taxon>
        <taxon>eudicotyledons</taxon>
        <taxon>Gunneridae</taxon>
        <taxon>Pentapetalae</taxon>
        <taxon>rosids</taxon>
        <taxon>malvids</taxon>
        <taxon>Malvales</taxon>
        <taxon>Malvaceae</taxon>
        <taxon>Malvoideae</taxon>
        <taxon>Gossypium</taxon>
    </lineage>
</organism>
<sequence>MDVNGLITKVTWKIEVLSDVGSKSMGRNGQLTKVTWRIENFSTIQDKKLCSENFTVDGNKWQLIIYPGGANEAFLSIFLGVADSATLASGWTRYAHFGFAVIDQFDRENSKTRVDSKSKPMDVNGLITKVTWKIEVLSDVGSKSMGLNRQLTKVTWRIENFSSIKDYKLCSESFTVDDSKWQLIIYPRGNNVGFLSIFLRVADSAALASGWTRYAHFGFAVIDQFDRENSKTIATKKEFNANYPIRGFGSFLPLTELRNPKRGYLLNDACLVEAYVFTGRTVDMISHEFIVKTDLDKRKTKEGDCFKAAIGNQKTTTTKPVEVINPSPTLAIELEQPVEEDMNKFFTSLESELSSSGIVYSKEEAKEALAKINEALNMTPVDLNDSGKFSPLKQAFMILASFDCSSTTLTIEQTNELLGLEERLKELANRAAKAVQDKNQLAAKESIKRTMTRSLESSLIRYNEVETEVKQVDPILAALHEEVVEAQKKREKMLAERNGIYRSCKEMKMKLDALGKEWAVYEATARVGEEEEKSVEAEWGRIKDFMSSINGKI</sequence>
<evidence type="ECO:0000256" key="1">
    <source>
        <dbReference type="ARBA" id="ARBA00023054"/>
    </source>
</evidence>
<dbReference type="PANTHER" id="PTHR46236:SF35">
    <property type="entry name" value="MATH DOMAIN-CONTAINING PROTEIN"/>
    <property type="match status" value="1"/>
</dbReference>
<dbReference type="PaxDb" id="3635-A0A1U8KI32"/>
<evidence type="ECO:0000313" key="5">
    <source>
        <dbReference type="RefSeq" id="XP_016700344.1"/>
    </source>
</evidence>
<proteinExistence type="predicted"/>
<dbReference type="InterPro" id="IPR050804">
    <property type="entry name" value="MCC"/>
</dbReference>
<dbReference type="InterPro" id="IPR008974">
    <property type="entry name" value="TRAF-like"/>
</dbReference>
<dbReference type="AlphaFoldDB" id="A0A1U8KI32"/>
<keyword evidence="4" id="KW-1185">Reference proteome</keyword>
<reference evidence="5" key="2">
    <citation type="submission" date="2025-08" db="UniProtKB">
        <authorList>
            <consortium name="RefSeq"/>
        </authorList>
    </citation>
    <scope>IDENTIFICATION</scope>
</reference>
<dbReference type="SMART" id="SM00061">
    <property type="entry name" value="MATH"/>
    <property type="match status" value="2"/>
</dbReference>
<evidence type="ECO:0000313" key="4">
    <source>
        <dbReference type="Proteomes" id="UP000818029"/>
    </source>
</evidence>
<dbReference type="KEGG" id="ghi:107915723"/>
<feature type="domain" description="MATH" evidence="3">
    <location>
        <begin position="31"/>
        <end position="138"/>
    </location>
</feature>
<dbReference type="SUPFAM" id="SSF49599">
    <property type="entry name" value="TRAF domain-like"/>
    <property type="match status" value="2"/>
</dbReference>
<dbReference type="InterPro" id="IPR002083">
    <property type="entry name" value="MATH/TRAF_dom"/>
</dbReference>
<reference evidence="4" key="1">
    <citation type="journal article" date="2020" name="Nat. Genet.">
        <title>Genomic diversifications of five Gossypium allopolyploid species and their impact on cotton improvement.</title>
        <authorList>
            <person name="Chen Z.J."/>
            <person name="Sreedasyam A."/>
            <person name="Ando A."/>
            <person name="Song Q."/>
            <person name="De Santiago L.M."/>
            <person name="Hulse-Kemp A.M."/>
            <person name="Ding M."/>
            <person name="Ye W."/>
            <person name="Kirkbride R.C."/>
            <person name="Jenkins J."/>
            <person name="Plott C."/>
            <person name="Lovell J."/>
            <person name="Lin Y.M."/>
            <person name="Vaughn R."/>
            <person name="Liu B."/>
            <person name="Simpson S."/>
            <person name="Scheffler B.E."/>
            <person name="Wen L."/>
            <person name="Saski C.A."/>
            <person name="Grover C.E."/>
            <person name="Hu G."/>
            <person name="Conover J.L."/>
            <person name="Carlson J.W."/>
            <person name="Shu S."/>
            <person name="Boston L.B."/>
            <person name="Williams M."/>
            <person name="Peterson D.G."/>
            <person name="McGee K."/>
            <person name="Jones D.C."/>
            <person name="Wendel J.F."/>
            <person name="Stelly D.M."/>
            <person name="Grimwood J."/>
            <person name="Schmutz J."/>
        </authorList>
    </citation>
    <scope>NUCLEOTIDE SEQUENCE [LARGE SCALE GENOMIC DNA]</scope>
    <source>
        <strain evidence="4">cv. TM-1</strain>
    </source>
</reference>
<accession>A0A1U8KI32</accession>
<dbReference type="PROSITE" id="PS50144">
    <property type="entry name" value="MATH"/>
    <property type="match status" value="2"/>
</dbReference>
<dbReference type="RefSeq" id="XP_016700344.1">
    <property type="nucleotide sequence ID" value="XM_016844855.2"/>
</dbReference>
<feature type="domain" description="MATH" evidence="3">
    <location>
        <begin position="151"/>
        <end position="276"/>
    </location>
</feature>
<dbReference type="GeneID" id="107915723"/>
<keyword evidence="1 2" id="KW-0175">Coiled coil</keyword>
<name>A0A1U8KI32_GOSHI</name>
<evidence type="ECO:0000259" key="3">
    <source>
        <dbReference type="PROSITE" id="PS50144"/>
    </source>
</evidence>
<dbReference type="Gene3D" id="2.60.210.10">
    <property type="entry name" value="Apoptosis, Tumor Necrosis Factor Receptor Associated Protein 2, Chain A"/>
    <property type="match status" value="2"/>
</dbReference>
<feature type="coiled-coil region" evidence="2">
    <location>
        <begin position="410"/>
        <end position="444"/>
    </location>
</feature>
<dbReference type="Proteomes" id="UP000818029">
    <property type="component" value="Chromosome D10"/>
</dbReference>
<dbReference type="STRING" id="3635.A0A1U8KI32"/>
<evidence type="ECO:0000256" key="2">
    <source>
        <dbReference type="SAM" id="Coils"/>
    </source>
</evidence>
<gene>
    <name evidence="5" type="primary">LOC107915723</name>
</gene>
<dbReference type="CDD" id="cd00121">
    <property type="entry name" value="MATH"/>
    <property type="match status" value="2"/>
</dbReference>
<dbReference type="OrthoDB" id="974022at2759"/>
<dbReference type="Pfam" id="PF22486">
    <property type="entry name" value="MATH_2"/>
    <property type="match status" value="2"/>
</dbReference>
<dbReference type="PANTHER" id="PTHR46236">
    <property type="entry name" value="TRAF-LIKE SUPERFAMILY PROTEIN"/>
    <property type="match status" value="1"/>
</dbReference>